<keyword evidence="2" id="KW-1133">Transmembrane helix</keyword>
<accession>A0AAE0WYX9</accession>
<evidence type="ECO:0000256" key="2">
    <source>
        <dbReference type="SAM" id="Phobius"/>
    </source>
</evidence>
<keyword evidence="2" id="KW-0472">Membrane</keyword>
<evidence type="ECO:0000313" key="3">
    <source>
        <dbReference type="EMBL" id="KAK3681145.1"/>
    </source>
</evidence>
<dbReference type="AlphaFoldDB" id="A0AAE0WYX9"/>
<keyword evidence="2" id="KW-0812">Transmembrane</keyword>
<evidence type="ECO:0000313" key="4">
    <source>
        <dbReference type="Proteomes" id="UP001270362"/>
    </source>
</evidence>
<evidence type="ECO:0000256" key="1">
    <source>
        <dbReference type="SAM" id="MobiDB-lite"/>
    </source>
</evidence>
<dbReference type="EMBL" id="JAULSO010000008">
    <property type="protein sequence ID" value="KAK3681145.1"/>
    <property type="molecule type" value="Genomic_DNA"/>
</dbReference>
<feature type="compositionally biased region" description="Basic residues" evidence="1">
    <location>
        <begin position="141"/>
        <end position="151"/>
    </location>
</feature>
<protein>
    <submittedName>
        <fullName evidence="3">Uncharacterized protein</fullName>
    </submittedName>
</protein>
<sequence>MRIQLSSCFPWSKRPQAAASPESASGSKSMSAVTTVTPPSRATTYVNETDMSEFLQTKNRDNSFNTMSTSTTAVTSIDGKRVDESALMQVLRTGFPAKTFNVRMQNDCYLVSAPRRLTNALGRAGKDITLVTSHDPTLTAHHAHSHRRAARRAGLTDSPAHTQNTTCRRRPLNSHFFLLICLTFLAFFGLAIGVWCQVARGGGRLFWNTLRPPSFGLRGWGDTIGVGCMNDAWC</sequence>
<comment type="caution">
    <text evidence="3">The sequence shown here is derived from an EMBL/GenBank/DDBJ whole genome shotgun (WGS) entry which is preliminary data.</text>
</comment>
<feature type="region of interest" description="Disordered" evidence="1">
    <location>
        <begin position="14"/>
        <end position="40"/>
    </location>
</feature>
<feature type="compositionally biased region" description="Polar residues" evidence="1">
    <location>
        <begin position="22"/>
        <end position="40"/>
    </location>
</feature>
<gene>
    <name evidence="3" type="ORF">B0T22DRAFT_312789</name>
</gene>
<reference evidence="3" key="1">
    <citation type="journal article" date="2023" name="Mol. Phylogenet. Evol.">
        <title>Genome-scale phylogeny and comparative genomics of the fungal order Sordariales.</title>
        <authorList>
            <person name="Hensen N."/>
            <person name="Bonometti L."/>
            <person name="Westerberg I."/>
            <person name="Brannstrom I.O."/>
            <person name="Guillou S."/>
            <person name="Cros-Aarteil S."/>
            <person name="Calhoun S."/>
            <person name="Haridas S."/>
            <person name="Kuo A."/>
            <person name="Mondo S."/>
            <person name="Pangilinan J."/>
            <person name="Riley R."/>
            <person name="LaButti K."/>
            <person name="Andreopoulos B."/>
            <person name="Lipzen A."/>
            <person name="Chen C."/>
            <person name="Yan M."/>
            <person name="Daum C."/>
            <person name="Ng V."/>
            <person name="Clum A."/>
            <person name="Steindorff A."/>
            <person name="Ohm R.A."/>
            <person name="Martin F."/>
            <person name="Silar P."/>
            <person name="Natvig D.O."/>
            <person name="Lalanne C."/>
            <person name="Gautier V."/>
            <person name="Ament-Velasquez S.L."/>
            <person name="Kruys A."/>
            <person name="Hutchinson M.I."/>
            <person name="Powell A.J."/>
            <person name="Barry K."/>
            <person name="Miller A.N."/>
            <person name="Grigoriev I.V."/>
            <person name="Debuchy R."/>
            <person name="Gladieux P."/>
            <person name="Hiltunen Thoren M."/>
            <person name="Johannesson H."/>
        </authorList>
    </citation>
    <scope>NUCLEOTIDE SEQUENCE</scope>
    <source>
        <strain evidence="3">CBS 314.62</strain>
    </source>
</reference>
<proteinExistence type="predicted"/>
<organism evidence="3 4">
    <name type="scientific">Podospora appendiculata</name>
    <dbReference type="NCBI Taxonomy" id="314037"/>
    <lineage>
        <taxon>Eukaryota</taxon>
        <taxon>Fungi</taxon>
        <taxon>Dikarya</taxon>
        <taxon>Ascomycota</taxon>
        <taxon>Pezizomycotina</taxon>
        <taxon>Sordariomycetes</taxon>
        <taxon>Sordariomycetidae</taxon>
        <taxon>Sordariales</taxon>
        <taxon>Podosporaceae</taxon>
        <taxon>Podospora</taxon>
    </lineage>
</organism>
<feature type="transmembrane region" description="Helical" evidence="2">
    <location>
        <begin position="176"/>
        <end position="196"/>
    </location>
</feature>
<reference evidence="3" key="2">
    <citation type="submission" date="2023-06" db="EMBL/GenBank/DDBJ databases">
        <authorList>
            <consortium name="Lawrence Berkeley National Laboratory"/>
            <person name="Haridas S."/>
            <person name="Hensen N."/>
            <person name="Bonometti L."/>
            <person name="Westerberg I."/>
            <person name="Brannstrom I.O."/>
            <person name="Guillou S."/>
            <person name="Cros-Aarteil S."/>
            <person name="Calhoun S."/>
            <person name="Kuo A."/>
            <person name="Mondo S."/>
            <person name="Pangilinan J."/>
            <person name="Riley R."/>
            <person name="Labutti K."/>
            <person name="Andreopoulos B."/>
            <person name="Lipzen A."/>
            <person name="Chen C."/>
            <person name="Yanf M."/>
            <person name="Daum C."/>
            <person name="Ng V."/>
            <person name="Clum A."/>
            <person name="Steindorff A."/>
            <person name="Ohm R."/>
            <person name="Martin F."/>
            <person name="Silar P."/>
            <person name="Natvig D."/>
            <person name="Lalanne C."/>
            <person name="Gautier V."/>
            <person name="Ament-Velasquez S.L."/>
            <person name="Kruys A."/>
            <person name="Hutchinson M.I."/>
            <person name="Powell A.J."/>
            <person name="Barry K."/>
            <person name="Miller A.N."/>
            <person name="Grigoriev I.V."/>
            <person name="Debuchy R."/>
            <person name="Gladieux P."/>
            <person name="Thoren M.H."/>
            <person name="Johannesson H."/>
        </authorList>
    </citation>
    <scope>NUCLEOTIDE SEQUENCE</scope>
    <source>
        <strain evidence="3">CBS 314.62</strain>
    </source>
</reference>
<feature type="region of interest" description="Disordered" evidence="1">
    <location>
        <begin position="141"/>
        <end position="166"/>
    </location>
</feature>
<dbReference type="Proteomes" id="UP001270362">
    <property type="component" value="Unassembled WGS sequence"/>
</dbReference>
<name>A0AAE0WYX9_9PEZI</name>
<keyword evidence="4" id="KW-1185">Reference proteome</keyword>